<organism evidence="2 3">
    <name type="scientific">Croceimicrobium hydrocarbonivorans</name>
    <dbReference type="NCBI Taxonomy" id="2761580"/>
    <lineage>
        <taxon>Bacteria</taxon>
        <taxon>Pseudomonadati</taxon>
        <taxon>Bacteroidota</taxon>
        <taxon>Flavobacteriia</taxon>
        <taxon>Flavobacteriales</taxon>
        <taxon>Owenweeksiaceae</taxon>
        <taxon>Croceimicrobium</taxon>
    </lineage>
</organism>
<protein>
    <submittedName>
        <fullName evidence="2">NAD(P)H-binding protein</fullName>
    </submittedName>
</protein>
<dbReference type="AlphaFoldDB" id="A0A7H0VDC6"/>
<dbReference type="RefSeq" id="WP_210758259.1">
    <property type="nucleotide sequence ID" value="NZ_CP060139.1"/>
</dbReference>
<sequence>MKKAVILGASGLVGSFLLEDLIVSAEIEKVYALGRRPLNNESPKLEQITGDLMSEDFWELSLDADLIFICIGTTKAKTPDESWYFKIDHGIPVSAAKWAKAKGLKRLLVVSALGAKSQSSNFYLSTKGKMEEDVRKFGPETVVLRPSMIMGSRQETRPLEAIAMFIFRILNPLIPRKYRGVKARDIARAMYNLSLAETAPELVLSKDIPKKAKA</sequence>
<dbReference type="PANTHER" id="PTHR14097:SF7">
    <property type="entry name" value="OXIDOREDUCTASE HTATIP2"/>
    <property type="match status" value="1"/>
</dbReference>
<accession>A0A7H0VDC6</accession>
<dbReference type="KEGG" id="chyd:H4K34_15290"/>
<evidence type="ECO:0000259" key="1">
    <source>
        <dbReference type="Pfam" id="PF13460"/>
    </source>
</evidence>
<dbReference type="InterPro" id="IPR036291">
    <property type="entry name" value="NAD(P)-bd_dom_sf"/>
</dbReference>
<dbReference type="Gene3D" id="3.40.50.720">
    <property type="entry name" value="NAD(P)-binding Rossmann-like Domain"/>
    <property type="match status" value="1"/>
</dbReference>
<dbReference type="InterPro" id="IPR016040">
    <property type="entry name" value="NAD(P)-bd_dom"/>
</dbReference>
<proteinExistence type="predicted"/>
<dbReference type="SUPFAM" id="SSF51735">
    <property type="entry name" value="NAD(P)-binding Rossmann-fold domains"/>
    <property type="match status" value="1"/>
</dbReference>
<evidence type="ECO:0000313" key="2">
    <source>
        <dbReference type="EMBL" id="QNR23724.1"/>
    </source>
</evidence>
<evidence type="ECO:0000313" key="3">
    <source>
        <dbReference type="Proteomes" id="UP000516305"/>
    </source>
</evidence>
<dbReference type="PANTHER" id="PTHR14097">
    <property type="entry name" value="OXIDOREDUCTASE HTATIP2"/>
    <property type="match status" value="1"/>
</dbReference>
<gene>
    <name evidence="2" type="ORF">H4K34_15290</name>
</gene>
<feature type="domain" description="NAD(P)-binding" evidence="1">
    <location>
        <begin position="8"/>
        <end position="152"/>
    </location>
</feature>
<dbReference type="EMBL" id="CP060139">
    <property type="protein sequence ID" value="QNR23724.1"/>
    <property type="molecule type" value="Genomic_DNA"/>
</dbReference>
<dbReference type="Proteomes" id="UP000516305">
    <property type="component" value="Chromosome"/>
</dbReference>
<name>A0A7H0VDC6_9FLAO</name>
<keyword evidence="3" id="KW-1185">Reference proteome</keyword>
<dbReference type="Pfam" id="PF13460">
    <property type="entry name" value="NAD_binding_10"/>
    <property type="match status" value="1"/>
</dbReference>
<reference evidence="2 3" key="1">
    <citation type="submission" date="2020-08" db="EMBL/GenBank/DDBJ databases">
        <title>Croceimicrobium hydrocarbonivorans gen. nov., sp. nov., a novel marine bacterium isolated from a bacterial consortium that degrades polyethylene terephthalate.</title>
        <authorList>
            <person name="Liu R."/>
        </authorList>
    </citation>
    <scope>NUCLEOTIDE SEQUENCE [LARGE SCALE GENOMIC DNA]</scope>
    <source>
        <strain evidence="2 3">A20-9</strain>
    </source>
</reference>